<dbReference type="Gene3D" id="3.40.50.150">
    <property type="entry name" value="Vaccinia Virus protein VP39"/>
    <property type="match status" value="1"/>
</dbReference>
<dbReference type="AlphaFoldDB" id="A0A0P0Z153"/>
<dbReference type="SUPFAM" id="SSF53335">
    <property type="entry name" value="S-adenosyl-L-methionine-dependent methyltransferases"/>
    <property type="match status" value="1"/>
</dbReference>
<dbReference type="InterPro" id="IPR029063">
    <property type="entry name" value="SAM-dependent_MTases_sf"/>
</dbReference>
<reference evidence="1" key="1">
    <citation type="journal article" date="2015" name="Proc. Natl. Acad. Sci. U.S.A.">
        <title>Bacterial clade with the ribosomal RNA operon on a small plasmid rather than the chromosome.</title>
        <authorList>
            <person name="Anda M."/>
            <person name="Ohtsubo Y."/>
            <person name="Okubo T."/>
            <person name="Sugawara M."/>
            <person name="Nagata Y."/>
            <person name="Tsuda M."/>
            <person name="Minamisawa K."/>
            <person name="Mitsui H."/>
        </authorList>
    </citation>
    <scope>NUCLEOTIDE SEQUENCE</scope>
    <source>
        <strain evidence="1">JCM 14755</strain>
    </source>
</reference>
<proteinExistence type="predicted"/>
<protein>
    <submittedName>
        <fullName evidence="1">Phospholipid N-methyltransferase</fullName>
    </submittedName>
</protein>
<sequence>MHSKNSASQTERRRRGDEATFLAGWLRKPLMTGAILPSSRGLCAAMAAKVPLAEACDGRAAVLELGPGTGAVTRALLAHGIPEANLVLLEYASAFCTLLRKRHAGARVIEGDAYDPGGALRDALGGRRIAAIVSSLPLMTRPESEREAALGGYLSLLDCQAPFIQFTYALTMPVRAERIGARLDGVSWVARNLPPARVLVYRRADPAGAATGA</sequence>
<dbReference type="EMBL" id="LC066375">
    <property type="protein sequence ID" value="BAT27659.1"/>
    <property type="molecule type" value="Genomic_DNA"/>
</dbReference>
<evidence type="ECO:0000313" key="1">
    <source>
        <dbReference type="EMBL" id="BAT27659.1"/>
    </source>
</evidence>
<dbReference type="CDD" id="cd02440">
    <property type="entry name" value="AdoMet_MTases"/>
    <property type="match status" value="1"/>
</dbReference>
<dbReference type="OrthoDB" id="9805585at2"/>
<keyword evidence="1" id="KW-0808">Transferase</keyword>
<accession>A0A0P0Z153</accession>
<organism evidence="1">
    <name type="scientific">Aureimonas frigidaquae</name>
    <dbReference type="NCBI Taxonomy" id="424757"/>
    <lineage>
        <taxon>Bacteria</taxon>
        <taxon>Pseudomonadati</taxon>
        <taxon>Pseudomonadota</taxon>
        <taxon>Alphaproteobacteria</taxon>
        <taxon>Hyphomicrobiales</taxon>
        <taxon>Aurantimonadaceae</taxon>
        <taxon>Aureimonas</taxon>
    </lineage>
</organism>
<dbReference type="RefSeq" id="WP_062226699.1">
    <property type="nucleotide sequence ID" value="NZ_BBWR01000003.1"/>
</dbReference>
<dbReference type="GO" id="GO:0008168">
    <property type="term" value="F:methyltransferase activity"/>
    <property type="evidence" value="ECO:0007669"/>
    <property type="project" value="UniProtKB-KW"/>
</dbReference>
<keyword evidence="1" id="KW-0489">Methyltransferase</keyword>
<dbReference type="GO" id="GO:0032259">
    <property type="term" value="P:methylation"/>
    <property type="evidence" value="ECO:0007669"/>
    <property type="project" value="UniProtKB-KW"/>
</dbReference>
<name>A0A0P0Z153_9HYPH</name>